<organism evidence="1 2">
    <name type="scientific">Lasallia pustulata</name>
    <dbReference type="NCBI Taxonomy" id="136370"/>
    <lineage>
        <taxon>Eukaryota</taxon>
        <taxon>Fungi</taxon>
        <taxon>Dikarya</taxon>
        <taxon>Ascomycota</taxon>
        <taxon>Pezizomycotina</taxon>
        <taxon>Lecanoromycetes</taxon>
        <taxon>OSLEUM clade</taxon>
        <taxon>Umbilicariomycetidae</taxon>
        <taxon>Umbilicariales</taxon>
        <taxon>Umbilicariaceae</taxon>
        <taxon>Lasallia</taxon>
    </lineage>
</organism>
<comment type="caution">
    <text evidence="1">The sequence shown here is derived from an EMBL/GenBank/DDBJ whole genome shotgun (WGS) entry which is preliminary data.</text>
</comment>
<evidence type="ECO:0000313" key="1">
    <source>
        <dbReference type="EMBL" id="KAA6409714.1"/>
    </source>
</evidence>
<dbReference type="AlphaFoldDB" id="A0A5M8PMK1"/>
<sequence>MNVPSATQNHNQILNMPSATTRTRSIFHLPPVLTIRDCSGETKTLSDPDENTPSKFVHEAKDMDLPGMSILSRTPKTGFNILCGAVVVDVQLHAILGSMNRVTGRVTLPKKRQIFETHESMDYVALTAVVDQTGWFACSNWFFTDHSLALEVKSGHVAEPFEVQQRFNEDGKLEIIFWFAMQGNANDPNRGWTHPLAPMNAHAWHKLGEDFDETWCYGYEEAVKKFNDDDKDVVKDCLALAYGGPDRWRMVERKFGKELGFGLSEELAG</sequence>
<dbReference type="EMBL" id="VXIT01000010">
    <property type="protein sequence ID" value="KAA6409714.1"/>
    <property type="molecule type" value="Genomic_DNA"/>
</dbReference>
<proteinExistence type="predicted"/>
<protein>
    <submittedName>
        <fullName evidence="1">Uncharacterized protein</fullName>
    </submittedName>
</protein>
<gene>
    <name evidence="1" type="ORF">FRX48_06326</name>
</gene>
<dbReference type="OrthoDB" id="10390992at2759"/>
<reference evidence="1 2" key="1">
    <citation type="submission" date="2019-09" db="EMBL/GenBank/DDBJ databases">
        <title>The hologenome of the rock-dwelling lichen Lasallia pustulata.</title>
        <authorList>
            <person name="Greshake Tzovaras B."/>
            <person name="Segers F."/>
            <person name="Bicker A."/>
            <person name="Dal Grande F."/>
            <person name="Otte J."/>
            <person name="Hankeln T."/>
            <person name="Schmitt I."/>
            <person name="Ebersberger I."/>
        </authorList>
    </citation>
    <scope>NUCLEOTIDE SEQUENCE [LARGE SCALE GENOMIC DNA]</scope>
    <source>
        <strain evidence="1">A1-1</strain>
    </source>
</reference>
<dbReference type="Proteomes" id="UP000324767">
    <property type="component" value="Unassembled WGS sequence"/>
</dbReference>
<name>A0A5M8PMK1_9LECA</name>
<accession>A0A5M8PMK1</accession>
<evidence type="ECO:0000313" key="2">
    <source>
        <dbReference type="Proteomes" id="UP000324767"/>
    </source>
</evidence>